<dbReference type="GO" id="GO:0004312">
    <property type="term" value="F:fatty acid synthase activity"/>
    <property type="evidence" value="ECO:0007669"/>
    <property type="project" value="UniProtKB-EC"/>
</dbReference>
<dbReference type="PANTHER" id="PTHR43775">
    <property type="entry name" value="FATTY ACID SYNTHASE"/>
    <property type="match status" value="1"/>
</dbReference>
<evidence type="ECO:0000313" key="9">
    <source>
        <dbReference type="EMBL" id="CAD6194341.1"/>
    </source>
</evidence>
<dbReference type="OrthoDB" id="329835at2759"/>
<evidence type="ECO:0000256" key="2">
    <source>
        <dbReference type="ARBA" id="ARBA00018769"/>
    </source>
</evidence>
<evidence type="ECO:0000256" key="3">
    <source>
        <dbReference type="ARBA" id="ARBA00022450"/>
    </source>
</evidence>
<dbReference type="GO" id="GO:0006633">
    <property type="term" value="P:fatty acid biosynthetic process"/>
    <property type="evidence" value="ECO:0007669"/>
    <property type="project" value="InterPro"/>
</dbReference>
<dbReference type="InterPro" id="IPR001227">
    <property type="entry name" value="Ac_transferase_dom_sf"/>
</dbReference>
<dbReference type="Gene3D" id="3.40.47.10">
    <property type="match status" value="3"/>
</dbReference>
<dbReference type="PANTHER" id="PTHR43775:SF37">
    <property type="entry name" value="SI:DKEY-61P9.11"/>
    <property type="match status" value="1"/>
</dbReference>
<dbReference type="PROSITE" id="PS00606">
    <property type="entry name" value="KS3_1"/>
    <property type="match status" value="2"/>
</dbReference>
<dbReference type="InterPro" id="IPR014031">
    <property type="entry name" value="Ketoacyl_synth_C"/>
</dbReference>
<evidence type="ECO:0000256" key="6">
    <source>
        <dbReference type="ARBA" id="ARBA00044883"/>
    </source>
</evidence>
<evidence type="ECO:0000259" key="7">
    <source>
        <dbReference type="PROSITE" id="PS50075"/>
    </source>
</evidence>
<dbReference type="Pfam" id="PF02801">
    <property type="entry name" value="Ketoacyl-synt_C"/>
    <property type="match status" value="3"/>
</dbReference>
<feature type="domain" description="Ketosynthase family 3 (KS3)" evidence="8">
    <location>
        <begin position="2968"/>
        <end position="3361"/>
    </location>
</feature>
<dbReference type="SUPFAM" id="SSF47336">
    <property type="entry name" value="ACP-like"/>
    <property type="match status" value="5"/>
</dbReference>
<dbReference type="PROSITE" id="PS52004">
    <property type="entry name" value="KS3_2"/>
    <property type="match status" value="3"/>
</dbReference>
<dbReference type="InterPro" id="IPR014043">
    <property type="entry name" value="Acyl_transferase_dom"/>
</dbReference>
<feature type="domain" description="Ketosynthase family 3 (KS3)" evidence="8">
    <location>
        <begin position="1"/>
        <end position="191"/>
    </location>
</feature>
<dbReference type="EMBL" id="CAJGYM010000043">
    <property type="protein sequence ID" value="CAD6194341.1"/>
    <property type="molecule type" value="Genomic_DNA"/>
</dbReference>
<evidence type="ECO:0000313" key="10">
    <source>
        <dbReference type="Proteomes" id="UP000835052"/>
    </source>
</evidence>
<dbReference type="InterPro" id="IPR036736">
    <property type="entry name" value="ACP-like_sf"/>
</dbReference>
<dbReference type="SUPFAM" id="SSF56801">
    <property type="entry name" value="Acetyl-CoA synthetase-like"/>
    <property type="match status" value="1"/>
</dbReference>
<dbReference type="Gene3D" id="3.10.129.110">
    <property type="entry name" value="Polyketide synthase dehydratase"/>
    <property type="match status" value="1"/>
</dbReference>
<evidence type="ECO:0000259" key="8">
    <source>
        <dbReference type="PROSITE" id="PS52004"/>
    </source>
</evidence>
<dbReference type="SUPFAM" id="SSF53901">
    <property type="entry name" value="Thiolase-like"/>
    <property type="match status" value="3"/>
</dbReference>
<dbReference type="Gene3D" id="3.30.300.30">
    <property type="match status" value="1"/>
</dbReference>
<proteinExistence type="predicted"/>
<keyword evidence="5" id="KW-0808">Transferase</keyword>
<dbReference type="InterPro" id="IPR023213">
    <property type="entry name" value="CAT-like_dom_sf"/>
</dbReference>
<dbReference type="SMART" id="SM00823">
    <property type="entry name" value="PKS_PP"/>
    <property type="match status" value="5"/>
</dbReference>
<dbReference type="InterPro" id="IPR020845">
    <property type="entry name" value="AMP-binding_CS"/>
</dbReference>
<dbReference type="InterPro" id="IPR045851">
    <property type="entry name" value="AMP-bd_C_sf"/>
</dbReference>
<dbReference type="InterPro" id="IPR042104">
    <property type="entry name" value="PKS_dehydratase_sf"/>
</dbReference>
<keyword evidence="4" id="KW-0597">Phosphoprotein</keyword>
<comment type="catalytic activity">
    <reaction evidence="6">
        <text>acetyl-CoA + n malonyl-CoA + 2n NADPH + 2n H(+) = a long-chain fatty acid + (n+1) CoA + n CO2 + 2n NADP(+).</text>
        <dbReference type="EC" id="2.3.1.85"/>
    </reaction>
</comment>
<feature type="domain" description="Ketosynthase family 3 (KS3)" evidence="8">
    <location>
        <begin position="1962"/>
        <end position="2348"/>
    </location>
</feature>
<dbReference type="GO" id="GO:0004315">
    <property type="term" value="F:3-oxoacyl-[acyl-carrier-protein] synthase activity"/>
    <property type="evidence" value="ECO:0007669"/>
    <property type="project" value="InterPro"/>
</dbReference>
<dbReference type="SMART" id="SM00827">
    <property type="entry name" value="PKS_AT"/>
    <property type="match status" value="2"/>
</dbReference>
<dbReference type="InterPro" id="IPR042099">
    <property type="entry name" value="ANL_N_sf"/>
</dbReference>
<dbReference type="InterPro" id="IPR001242">
    <property type="entry name" value="Condensation_dom"/>
</dbReference>
<feature type="domain" description="Carrier" evidence="7">
    <location>
        <begin position="4183"/>
        <end position="4260"/>
    </location>
</feature>
<dbReference type="InterPro" id="IPR029058">
    <property type="entry name" value="AB_hydrolase_fold"/>
</dbReference>
<dbReference type="InterPro" id="IPR016036">
    <property type="entry name" value="Malonyl_transacylase_ACP-bd"/>
</dbReference>
<feature type="domain" description="Carrier" evidence="7">
    <location>
        <begin position="838"/>
        <end position="918"/>
    </location>
</feature>
<dbReference type="Gene3D" id="3.40.50.720">
    <property type="entry name" value="NAD(P)-binding Rossmann-like Domain"/>
    <property type="match status" value="3"/>
</dbReference>
<dbReference type="InterPro" id="IPR000873">
    <property type="entry name" value="AMP-dep_synth/lig_dom"/>
</dbReference>
<dbReference type="Gene3D" id="3.30.559.10">
    <property type="entry name" value="Chloramphenicol acetyltransferase-like domain"/>
    <property type="match status" value="1"/>
</dbReference>
<dbReference type="SMART" id="SM00822">
    <property type="entry name" value="PKS_KR"/>
    <property type="match status" value="1"/>
</dbReference>
<name>A0A8S1HIU6_9PELO</name>
<evidence type="ECO:0000256" key="4">
    <source>
        <dbReference type="ARBA" id="ARBA00022553"/>
    </source>
</evidence>
<dbReference type="InterPro" id="IPR006162">
    <property type="entry name" value="Ppantetheine_attach_site"/>
</dbReference>
<dbReference type="Gene3D" id="3.40.366.10">
    <property type="entry name" value="Malonyl-Coenzyme A Acyl Carrier Protein, domain 2"/>
    <property type="match status" value="2"/>
</dbReference>
<dbReference type="InterPro" id="IPR016039">
    <property type="entry name" value="Thiolase-like"/>
</dbReference>
<dbReference type="Pfam" id="PF00109">
    <property type="entry name" value="ketoacyl-synt"/>
    <property type="match status" value="2"/>
</dbReference>
<feature type="domain" description="Carrier" evidence="7">
    <location>
        <begin position="685"/>
        <end position="763"/>
    </location>
</feature>
<dbReference type="Gene3D" id="3.40.50.1820">
    <property type="entry name" value="alpha/beta hydrolase"/>
    <property type="match status" value="1"/>
</dbReference>
<dbReference type="InterPro" id="IPR050091">
    <property type="entry name" value="PKS_NRPS_Biosynth_Enz"/>
</dbReference>
<dbReference type="InterPro" id="IPR020806">
    <property type="entry name" value="PKS_PP-bd"/>
</dbReference>
<dbReference type="SMART" id="SM01294">
    <property type="entry name" value="PKS_PP_betabranch"/>
    <property type="match status" value="1"/>
</dbReference>
<dbReference type="Gene3D" id="3.30.559.30">
    <property type="entry name" value="Nonribosomal peptide synthetase, condensation domain"/>
    <property type="match status" value="1"/>
</dbReference>
<dbReference type="PROSITE" id="PS50075">
    <property type="entry name" value="CARRIER"/>
    <property type="match status" value="5"/>
</dbReference>
<feature type="domain" description="Carrier" evidence="7">
    <location>
        <begin position="5147"/>
        <end position="5221"/>
    </location>
</feature>
<dbReference type="SUPFAM" id="SSF52151">
    <property type="entry name" value="FabD/lysophospholipase-like"/>
    <property type="match status" value="2"/>
</dbReference>
<feature type="domain" description="Carrier" evidence="7">
    <location>
        <begin position="2874"/>
        <end position="2951"/>
    </location>
</feature>
<organism evidence="9 10">
    <name type="scientific">Caenorhabditis auriculariae</name>
    <dbReference type="NCBI Taxonomy" id="2777116"/>
    <lineage>
        <taxon>Eukaryota</taxon>
        <taxon>Metazoa</taxon>
        <taxon>Ecdysozoa</taxon>
        <taxon>Nematoda</taxon>
        <taxon>Chromadorea</taxon>
        <taxon>Rhabditida</taxon>
        <taxon>Rhabditina</taxon>
        <taxon>Rhabditomorpha</taxon>
        <taxon>Rhabditoidea</taxon>
        <taxon>Rhabditidae</taxon>
        <taxon>Peloderinae</taxon>
        <taxon>Caenorhabditis</taxon>
    </lineage>
</organism>
<dbReference type="GO" id="GO:0031177">
    <property type="term" value="F:phosphopantetheine binding"/>
    <property type="evidence" value="ECO:0007669"/>
    <property type="project" value="InterPro"/>
</dbReference>
<comment type="caution">
    <text evidence="9">The sequence shown here is derived from an EMBL/GenBank/DDBJ whole genome shotgun (WGS) entry which is preliminary data.</text>
</comment>
<dbReference type="InterPro" id="IPR009081">
    <property type="entry name" value="PP-bd_ACP"/>
</dbReference>
<dbReference type="InterPro" id="IPR036291">
    <property type="entry name" value="NAD(P)-bd_dom_sf"/>
</dbReference>
<evidence type="ECO:0000256" key="1">
    <source>
        <dbReference type="ARBA" id="ARBA00012873"/>
    </source>
</evidence>
<keyword evidence="3" id="KW-0596">Phosphopantetheine</keyword>
<dbReference type="InterPro" id="IPR057326">
    <property type="entry name" value="KR_dom"/>
</dbReference>
<dbReference type="InterPro" id="IPR018201">
    <property type="entry name" value="Ketoacyl_synth_AS"/>
</dbReference>
<sequence>MLSHHGMSLSFDSRASGYGRSDGCVVLMLEIAKPEFRYMSTIQAVNVNHGGRSVSLTAPNGVAHRMLLNTILANSPSLSVNYWEAHGTGTPLGDPIELNTLSAIFDNILIGSVKASLGHGEASAGTCGLLKIFMMLTNQYVPSLIHFHVLNKDIAIGTIRLPVVGEEADLTNAGISSFGVSGTNAAAIAFSENSKADPSFSITRLYLLPLSAKNPKSLQELEEKMIEALPLSCKSVNEIAGALANNRVHQAIRSSLLVDRWGNVLQRTIGRPQRAVRKDKIRLKLTSPELSFDILQISVLSDYFEAAEGLLTYNQALLFASLKFFNKISAHIEIVPQTVEALAMCLLADGTLDLTEHNVERASASEKEFRDLLNSMNVIEKSCRSLSNFSNREKTDTKLEIGTDIFDAATLLKFVGDFYINGYEIKWSEVYQPPKTYIPLPNYCFFRQSLWFEERAEVVDHYLVGTIHENNENETIMMNYITELRHPQLFEGPIDVGTIMEIAIETLRTQSSSPLSLQNMSTNQIVLTKPAWLKISVKKLHEMGAFEVVAHIDEQQLFQLTASVFEDVDEDDTKVGKFEEPCAIVHLPESPNAIVKANNFVASVDSQAETSSYRTAAIVLHRLLGFVPNPGDVFTEILTSMSKQFYISKIDDGALWQFQPLRGHKKSTLLSSQEASTLAVRTLHADVLEKVKKAFNDVMDSGIDLEEEQMDTGFLELGLDSLSVVDLLNRLNQKYFKEIELTTSDLFDNPNITDLSIRIEAMLKEVGITEPEQKEAPRTPLTPLGNRRFSLSYSKSFELDKSVSERQSTIQQEPLEAFAQKVTIAPIPTETTEENNEVDHKEILRKISSAVMDLIPEPLTEKDIENEGFAELGMDSLSLVDFVNRLNEKYFPGEEISTSDIFDYPTVSELAGHITRKKSMAIINAPVFEEEALEDEQMDNAYVLVEKPVDSWRPDGVFSSLNFNQFVLKSTTGQVLINMAEKIDASKLEKAFQKDAKIMVNLESKVSIEELHMKLLELIQAFSKSTIRLEIAVSNTPTAGNAVSKAFLKTVASEKYPKIAYIWEQRIQRVRVTMKELKIAGNWLITGGLSGIGYVIAKFLSENGVSNLVLVARRKPEDQQTKEFQSWKAKVQVVSVDVTKATDLKAALKNLNIPITGIIHSAGVLKDAKIERQTRESFNAVFAPKCAGFHALEDVCDALEFKLQHFIVMSSFTAACGNQGQLNYAVANAYLENEISRRRREGKPGCAIQWGNWLDTGMATNAHVQKFLSDLGFLGQHNEEALKYLQFCIGNSPEALLVANVNWERILKNRLTGKSKTELEEKLRKADEKLAKLNEQDSKCVLMFTGQGAQYVMMGRQLCEHFPLFRKILSETLKNADEKLGGPVPLWDILYNPDNYQILQKTSHMQPIMFCFGYAAAQLWLCFGVKPDFYLGHSVGELVAGVLAGIMTLEEGIELIVERGKAMENIAGKGAMLAVQREAADDVLRKFKVSIASVNSPKQIVVAGSKAELDKALAFVKSTGKQATYVNQSYPFHSNVITEKDLIGLRKCLKRTKFRKAEIPIISNVTGGFIDTFTEDYLVKHTVSAVKFVDCVETLEKQGVKCWLEAGPSSTLITFVKRIFSPEVLPHHSTLQTCKEKDSDVECVIQSALELERNGQVIDWTKIYGCPDFSTNLKPSESKEIEVIDFPIVRNFTITPDEEEILKDHEINGKVVVAGAYQLFKMNEFMSSYQLKDQFYTFSNAKFLTPWLLSSGKSFEIRWLHDMTVELVVGKVVTCSAKLTVGVTEHKPREVPEVVEPNITTDVPALYDHLYTQGLQYKNAFRVIEKMKKTDKMFWSTLTASSEHLWPLIDGSLHAMCSGVIAKWPDVYFVPVSMSNVYIIASFSPADLVDCRAFTVILSENEKFVQANSSVICNGRVVFEMKNMTSVVIKSTPSETSEEADEVDLCNTETSSETTTATTPEKSTIQIVGFDLVLPFGSFNSTAEVWESLKSNSFPKSFSHRKNTFENVSHVDVDIEKWDPEFFGIRPSEAPYIDPQQRLLLTSFARLLHEKRIGPLPAATGVFIGTSTQEFAHLVFAKNISPVGELTAGTSMSALAGRVSHWLRISGPTIVVDTACSSSFSALALACDAIIQGKCDAALVGTINLVLHEMTTKVLKSAGMIVQNHCSVFDASANGYHRSEAICTILITKDLLFNSSIAQILSWNTGHNGVSSSLYTPNGISQSNLMNLATNAVEVTDVEAHCTGTALGDPIEVAAIQRVLFSNDLRLSSLKSFVGHAEGSSGLVSLCITLLQGTSGYRLPQLHYCSPNPKIEFKSLYLPIVGEEINDSFFLVNNFGFTGANCSLTLKFNNQKHLPTDKDVFYLILHAADSSMKLETLKSSLDEIVQNSSFSLSAISIRRPKKRKERYRFATIYNYKRNIVWSYGDGTPNHPELQRLVNKGKAFVDEGIEAGSFLQSSNFFTPVPPLIFDNKRYWLFNQKSYGKELTFVNRKDIYFEKQWILKRRSGERTEENSYCIGELNGFNALTIGELAKDDRHFPIVIFPIRETTKASFLTLLQVWNAADSNRLKVLLICCQTNGTSRTEWTGAIRSLASEKMIPYKFICYEKIKQVYENLNFSDIFECIFYKENKRFVERLVPVKNIEFSRPRDSMKALVSGGSSGIGQAIINHLSPRETEVLSRREVASDSSSIKYKSIDLSVDEGSSLGKDYDLVVHCAGEVDNAVHFKMTEEKLNRVFDVKVNGAKALLNCCNSETEAFFASSAACILGSAGQSNYAFSNGTMTSMAELASCDATIVHWGPWKEVGMLSKLTHAHICKQLRMQGWNTLSNQDGLSIFNIEKRSNTQIMVFDGDFKQIVHSNQHLKPFLSEIVRSSSSPRISGKKSFDEIFEEITGIPDMKNKKDVPFMDLGLDSLCLERLRQQVNDEFRIGLTVAEIFNNSTFNSLTKLLQKRKDDRSKKRNEDDKISPKKDKVAIIGCSAAFSGSSNVEEFWKKLSEGKNCIDKEKKIGLINDANSFDYEFFNIKKEDAKIMDPQLRTFLQHAYNAIESSGYISQKNQLKCAVFAGAEPSSYGKDDQKDDTMNRLFSMNMNNYLASYTAYCLNLRGEAVSVYTACSTALVAIAQASQCLLQNRADLALAGAASLAFEEFSELNGFSDSKKTVFSKTNECRPLDAEADGIIRGSGVGCFVLKKLSQAIEDGDNILCVIEAVGISNDGNSKASFMAPNSSGQVECMNEALKQLSEKDQSAINYFECHATGTSFGDQIELASIREAYNFKKSLLIGSCKANIGHTFAAAGLASILKIIYIFKTELIPPQINFNKLGYQEENSWFCVNKEELHYPGGSAALNAFGIGGTNVHMVLSPFKKKLKYSTKQKSPALILLSAPTEEACLAQCQQLRKYLEDNQEVDIHRVAATLQFKREHFQYRAFVCATSVPQALELLQKADVKKCFEAPKVCFFFSPQGAQYSNMLFEEFMINQKSVFSQSVNNLIQQANQKCRADFTHILFSPNADIQKTEFAQVAVFIITISIFRQLQKWGIKADSLAGHSLGEYGACVASGSAEENSILELLIERAALCSKTEPASLIIVWGYFSSEEFQVEVSANLSPGAKCYVGTPKEIERLCRYLEMKGIPFKVIPTNHGYHSSFMDSILSDFKSLVSQIRFKTGKTPWISSNDGSMLHKMDAEYCVKQMRDAVNLELLVNTLIKSEANAVVEIGPPGILSSLLKERNSNILVVQTIGSIKRPLKWLTNCVGELWKNGVSFDFGQFSPKVSFDYTVPGYKFKNQKIWIESALRNTDAQYFTPCWVELKWQPDIRKNLGPIIVVTRKTQVDDFSTYSIYQPRTDIPHANYLFYIPSSDTDNLHQTFFDVQMLCKKANFKKLIVLSQNQTSTDYLAMGCLRDLAFTNPLTRGYFVETKVLNLEQLASIIEQNQKLHHFRILDSCIFGLDYCLATLNFTRPITPNSTAIVFGGHGYIGKLFCTQLKSSGYDVTAVSRSKEGCDITNYKKVRDLLKKYSNISVIVNCCGIETTQTIYKKDQDILNVLQVKTVGNSNILRALEECRIHLSSFVMLSSLSSIVPLHGNEDYSSANAFVNALALKGHGNVQRFVSLALPAITNSPMVTKSSTRARKMLETCFLTETQLNDVLKKSLHADGLLIIAPKNPSLIAEKALKFQTETLSSSLTLPPEKLTPYDVVRHIWAEALSVKIEEIQPESNFFGLGGDSLNVLQVIWKVEQSFGKSILIDTLFKYPELEKFVSSIDNYSKNAVKSDFPVSDMKKVPLTNSQNHMFLLRQLHPGSDYNIMFQLNLTEISPEFSWCAFRKALNSVFAVQEVFRTRFPADPVPRQEILSLTESFFDTSFHEAMENWNDLIDREKKFIFNIEKEASLRLIICKVENEIKLLFHQHHIITDGWSVTVLSNFLTSYYQLYLNGGNSAERLCNSFSSYASHEAGPDTIDLLEEYAQEHGNSNRSSIPHDKQDVTSHTKIVKNIPEKLKTKIRDLARQNSTTNSNIMLAAFMRVVRTHQDEDEVLIAYASAGRNDKTSNLIGYCMNNVLLAAKIGLNENFLGVIEKVRQSMDYSRKYEMVPYSELVNKLAARTDSAKISIYFNYRHKLDFPKAYLSGANIAINQISVNSAFDFSFTIDETQDGLQVSIEFNSGLYFQETIHNFVEDFLKLLSKNHIGNTEIRGFEADFPNAVIAKGVQQKWSQNWKKSALDGSKKMSFEEFQEQVENYSVALQLESLKRRGSFLKSDDIVAISMESERATLLIAACAMIGVPYSPIDTDWPEAKKLFVRNISQLDAPRKARSQLTKSYCISTPTDLAYVIFTSGSTGSPKGVCISRQSAACFVSSATKQCLFRPGYVVLDSVKRVFDVSVLNVFGCMLNCSTLYCFPKGEFAIDHLRHCNFAFIPSAVFNSSNSETFVKSKNLEMICVGGETVSSDILDEVSKRKKVVQIYGPTETCVWSTTNLCGSHLREGDIIGKPMENEVCTVLGGGKRGELAISGPKTARGYLMAGARGKSFSQFYKTGDIVKITDGNLKYLGRTDDQLKIRGNRIGKKEIENAISNLTGTSTVTIIVHSNRLTAFYVANKPIEELKNKLRHALSHYAIPDNFIHLDAIPLNSSGKIDRSKLLQILEQMEKTPGRAFKEVMINSVEQKVVDLASALIGSQLKLEDNFSNAGGHSLLAIKFGHQLSEHFGLDIKVHDVIQQPTLKGVAGKISSSLKSELTTTDTSIITKLRESPNSKFNVYLTHAIGGTIYPYYSFLQIFPKNVSVYGIEYQTDYPAKNVKELAAFYAKSIAAHAGASRVFLAGHSMGGILSREMIPFVMMFDSWVLRTHELDVEKIREFVTIKLAGFLRDYSTAISDTKLYLFKSKSLGEAAFKKAVRNNLSEGVGRSMAFNGFDAVSTKPIDVFLIDGDHETCLKAENLKKVQEDILAPFQPWL</sequence>
<dbReference type="Gene3D" id="3.30.70.250">
    <property type="entry name" value="Malonyl-CoA ACP transacylase, ACP-binding"/>
    <property type="match status" value="2"/>
</dbReference>
<evidence type="ECO:0000256" key="5">
    <source>
        <dbReference type="ARBA" id="ARBA00022679"/>
    </source>
</evidence>
<dbReference type="Gene3D" id="3.30.70.3290">
    <property type="match status" value="3"/>
</dbReference>
<dbReference type="InterPro" id="IPR020841">
    <property type="entry name" value="PKS_Beta-ketoAc_synthase_dom"/>
</dbReference>
<dbReference type="SUPFAM" id="SSF51735">
    <property type="entry name" value="NAD(P)-binding Rossmann-fold domains"/>
    <property type="match status" value="3"/>
</dbReference>
<reference evidence="9" key="1">
    <citation type="submission" date="2020-10" db="EMBL/GenBank/DDBJ databases">
        <authorList>
            <person name="Kikuchi T."/>
        </authorList>
    </citation>
    <scope>NUCLEOTIDE SEQUENCE</scope>
    <source>
        <strain evidence="9">NKZ352</strain>
    </source>
</reference>
<dbReference type="EC" id="2.3.1.85" evidence="1"/>
<dbReference type="CDD" id="cd00833">
    <property type="entry name" value="PKS"/>
    <property type="match status" value="3"/>
</dbReference>
<dbReference type="Proteomes" id="UP000835052">
    <property type="component" value="Unassembled WGS sequence"/>
</dbReference>
<dbReference type="InterPro" id="IPR016035">
    <property type="entry name" value="Acyl_Trfase/lysoPLipase"/>
</dbReference>
<dbReference type="Gene3D" id="1.10.1200.10">
    <property type="entry name" value="ACP-like"/>
    <property type="match status" value="5"/>
</dbReference>
<keyword evidence="10" id="KW-1185">Reference proteome</keyword>
<dbReference type="InterPro" id="IPR014030">
    <property type="entry name" value="Ketoacyl_synth_N"/>
</dbReference>
<dbReference type="InterPro" id="IPR032821">
    <property type="entry name" value="PKS_assoc"/>
</dbReference>
<dbReference type="InterPro" id="IPR013968">
    <property type="entry name" value="PKS_KR"/>
</dbReference>
<dbReference type="Pfam" id="PF00501">
    <property type="entry name" value="AMP-binding"/>
    <property type="match status" value="1"/>
</dbReference>
<gene>
    <name evidence="9" type="ORF">CAUJ_LOCUS10260</name>
</gene>
<dbReference type="PROSITE" id="PS00455">
    <property type="entry name" value="AMP_BINDING"/>
    <property type="match status" value="1"/>
</dbReference>
<dbReference type="CDD" id="cd05274">
    <property type="entry name" value="KR_FAS_SDR_x"/>
    <property type="match status" value="1"/>
</dbReference>
<dbReference type="SUPFAM" id="SSF55048">
    <property type="entry name" value="Probable ACP-binding domain of malonyl-CoA ACP transacylase"/>
    <property type="match status" value="1"/>
</dbReference>
<dbReference type="Pfam" id="PF00550">
    <property type="entry name" value="PP-binding"/>
    <property type="match status" value="5"/>
</dbReference>
<dbReference type="Pfam" id="PF16197">
    <property type="entry name" value="KAsynt_C_assoc"/>
    <property type="match status" value="1"/>
</dbReference>
<dbReference type="Gene3D" id="3.40.50.12780">
    <property type="entry name" value="N-terminal domain of ligase-like"/>
    <property type="match status" value="1"/>
</dbReference>
<dbReference type="SUPFAM" id="SSF52777">
    <property type="entry name" value="CoA-dependent acyltransferases"/>
    <property type="match status" value="2"/>
</dbReference>
<protein>
    <recommendedName>
        <fullName evidence="2">Fatty acid synthase</fullName>
        <ecNumber evidence="1">2.3.1.85</ecNumber>
    </recommendedName>
</protein>
<dbReference type="Pfam" id="PF00668">
    <property type="entry name" value="Condensation"/>
    <property type="match status" value="1"/>
</dbReference>
<accession>A0A8S1HIU6</accession>
<dbReference type="Pfam" id="PF08659">
    <property type="entry name" value="KR"/>
    <property type="match status" value="3"/>
</dbReference>
<dbReference type="SUPFAM" id="SSF53474">
    <property type="entry name" value="alpha/beta-Hydrolases"/>
    <property type="match status" value="1"/>
</dbReference>
<dbReference type="Pfam" id="PF00698">
    <property type="entry name" value="Acyl_transf_1"/>
    <property type="match status" value="2"/>
</dbReference>
<dbReference type="PROSITE" id="PS00012">
    <property type="entry name" value="PHOSPHOPANTETHEINE"/>
    <property type="match status" value="2"/>
</dbReference>
<dbReference type="SMART" id="SM00825">
    <property type="entry name" value="PKS_KS"/>
    <property type="match status" value="2"/>
</dbReference>